<evidence type="ECO:0000313" key="5">
    <source>
        <dbReference type="Proteomes" id="UP000672009"/>
    </source>
</evidence>
<dbReference type="GO" id="GO:0005524">
    <property type="term" value="F:ATP binding"/>
    <property type="evidence" value="ECO:0007669"/>
    <property type="project" value="UniProtKB-KW"/>
</dbReference>
<keyword evidence="2" id="KW-0547">Nucleotide-binding</keyword>
<name>A0A975IHH4_9GAMM</name>
<keyword evidence="2" id="KW-0067">ATP-binding</keyword>
<evidence type="ECO:0000256" key="2">
    <source>
        <dbReference type="PIRSR" id="PIRSR640198-2"/>
    </source>
</evidence>
<sequence length="507" mass="57108">MSPADKLAQSLSVLKALQDQQRVGIQSSELTRTHRERLLQQGFLREVMKGWFIPTRPDERQGESTSWYASFWGFCHDYLNTRFGTEWCLGAEQSISLHVGNWTIPRQLLVRSPKAGNKPVALLHGTSLLDLRLEIPAPAYIQTLDGIRVMRLEVAIIQCLPRQFSANPIEMRAALAMLPDASNLLRHLLEGGNSVVAGRLAGAFRNIGRDAIADNLLATLRSAGYSVSEQDPFADRPTLPLQSRSHSPYVNRLRMMWQQYRQPVIEHFNVTPNPVTDATSYLQHVEEVYLTDAYNSLSIEGYRVNTQLIEQVRSGQWNPQTNPADREHLDAMAARGYWQAFQAVKHSVAKVLQGENAGTVASHDLDTWYRELFAPSVTAGILSAVNLAGYRNHPVYIRHSQHVPPNHEAVRELLPALFELMENEPEPAVNVVLSHFFFVYIHPYMDGNGRCGRFLMNLMMAAGGYPWTVVPLAKRDEYMDALEQASVGQNIVPFTRFIAGLAANQWK</sequence>
<evidence type="ECO:0000313" key="4">
    <source>
        <dbReference type="EMBL" id="QTR53704.1"/>
    </source>
</evidence>
<dbReference type="InterPro" id="IPR003812">
    <property type="entry name" value="Fido"/>
</dbReference>
<feature type="binding site" evidence="2">
    <location>
        <begin position="446"/>
        <end position="453"/>
    </location>
    <ligand>
        <name>ATP</name>
        <dbReference type="ChEBI" id="CHEBI:30616"/>
    </ligand>
</feature>
<dbReference type="KEGG" id="tun:J9260_01020"/>
<dbReference type="PROSITE" id="PS51459">
    <property type="entry name" value="FIDO"/>
    <property type="match status" value="1"/>
</dbReference>
<proteinExistence type="predicted"/>
<protein>
    <submittedName>
        <fullName evidence="4">Fic family protein</fullName>
    </submittedName>
</protein>
<feature type="active site" evidence="1">
    <location>
        <position position="442"/>
    </location>
</feature>
<reference evidence="4" key="1">
    <citation type="submission" date="2021-04" db="EMBL/GenBank/DDBJ databases">
        <title>Genomics, taxonomy and metabolism of representatives of sulfur bacteria of the genus Thiothrix: Thiothrix fructosivorans QT, Thiothrix unzii A1T and three new species, Thiothrix subterranea sp. nov., Thiothrix litoralis sp. nov. and 'Candidatus Thiothrix anitrata' sp. nov.</title>
        <authorList>
            <person name="Ravin N.V."/>
            <person name="Smolyakov D."/>
            <person name="Rudenko T.S."/>
            <person name="Mardanov A.V."/>
            <person name="Beletsky A.V."/>
            <person name="Markov N.D."/>
            <person name="Fomenkov A.I."/>
            <person name="Roberts R.J."/>
            <person name="Karnachuk O.V."/>
            <person name="Novikov A."/>
            <person name="Grabovich M.Y."/>
        </authorList>
    </citation>
    <scope>NUCLEOTIDE SEQUENCE</scope>
    <source>
        <strain evidence="4">A1</strain>
    </source>
</reference>
<gene>
    <name evidence="4" type="ORF">J9260_01020</name>
</gene>
<dbReference type="Pfam" id="PF02661">
    <property type="entry name" value="Fic"/>
    <property type="match status" value="1"/>
</dbReference>
<dbReference type="PANTHER" id="PTHR13504:SF38">
    <property type="entry name" value="FIDO DOMAIN-CONTAINING PROTEIN"/>
    <property type="match status" value="1"/>
</dbReference>
<dbReference type="RefSeq" id="WP_210219214.1">
    <property type="nucleotide sequence ID" value="NZ_CP072793.1"/>
</dbReference>
<accession>A0A975IHH4</accession>
<dbReference type="InterPro" id="IPR036597">
    <property type="entry name" value="Fido-like_dom_sf"/>
</dbReference>
<organism evidence="4 5">
    <name type="scientific">Thiothrix unzii</name>
    <dbReference type="NCBI Taxonomy" id="111769"/>
    <lineage>
        <taxon>Bacteria</taxon>
        <taxon>Pseudomonadati</taxon>
        <taxon>Pseudomonadota</taxon>
        <taxon>Gammaproteobacteria</taxon>
        <taxon>Thiotrichales</taxon>
        <taxon>Thiotrichaceae</taxon>
        <taxon>Thiothrix</taxon>
    </lineage>
</organism>
<evidence type="ECO:0000259" key="3">
    <source>
        <dbReference type="PROSITE" id="PS51459"/>
    </source>
</evidence>
<dbReference type="PANTHER" id="PTHR13504">
    <property type="entry name" value="FIDO DOMAIN-CONTAINING PROTEIN DDB_G0283145"/>
    <property type="match status" value="1"/>
</dbReference>
<feature type="domain" description="Fido" evidence="3">
    <location>
        <begin position="360"/>
        <end position="500"/>
    </location>
</feature>
<dbReference type="Gene3D" id="1.10.3290.10">
    <property type="entry name" value="Fido-like domain"/>
    <property type="match status" value="1"/>
</dbReference>
<dbReference type="EMBL" id="CP072793">
    <property type="protein sequence ID" value="QTR53704.1"/>
    <property type="molecule type" value="Genomic_DNA"/>
</dbReference>
<dbReference type="AlphaFoldDB" id="A0A975IHH4"/>
<dbReference type="Proteomes" id="UP000672009">
    <property type="component" value="Chromosome"/>
</dbReference>
<evidence type="ECO:0000256" key="1">
    <source>
        <dbReference type="PIRSR" id="PIRSR640198-1"/>
    </source>
</evidence>
<dbReference type="SUPFAM" id="SSF140931">
    <property type="entry name" value="Fic-like"/>
    <property type="match status" value="1"/>
</dbReference>
<dbReference type="InterPro" id="IPR040198">
    <property type="entry name" value="Fido_containing"/>
</dbReference>
<keyword evidence="5" id="KW-1185">Reference proteome</keyword>